<comment type="catalytic activity">
    <reaction evidence="1 8">
        <text>[phosphatase 2A protein]-C-terminal L-leucine + S-adenosyl-L-methionine = [phosphatase 2A protein]-C-terminal L-leucine methyl ester + S-adenosyl-L-homocysteine</text>
        <dbReference type="Rhea" id="RHEA:48544"/>
        <dbReference type="Rhea" id="RHEA-COMP:12134"/>
        <dbReference type="Rhea" id="RHEA-COMP:12135"/>
        <dbReference type="ChEBI" id="CHEBI:57856"/>
        <dbReference type="ChEBI" id="CHEBI:59789"/>
        <dbReference type="ChEBI" id="CHEBI:90516"/>
        <dbReference type="ChEBI" id="CHEBI:90517"/>
        <dbReference type="EC" id="2.1.1.233"/>
    </reaction>
</comment>
<evidence type="ECO:0000256" key="8">
    <source>
        <dbReference type="PIRNR" id="PIRNR016305"/>
    </source>
</evidence>
<feature type="binding site" evidence="9">
    <location>
        <position position="92"/>
    </location>
    <ligand>
        <name>S-adenosyl-L-methionine</name>
        <dbReference type="ChEBI" id="CHEBI:59789"/>
    </ligand>
</feature>
<evidence type="ECO:0000256" key="4">
    <source>
        <dbReference type="ARBA" id="ARBA00017497"/>
    </source>
</evidence>
<evidence type="ECO:0000313" key="11">
    <source>
        <dbReference type="EMBL" id="KIV84268.1"/>
    </source>
</evidence>
<dbReference type="EMBL" id="KN846951">
    <property type="protein sequence ID" value="KIV84268.1"/>
    <property type="molecule type" value="Genomic_DNA"/>
</dbReference>
<sequence>MSAPSIPNLNTLRSGGFRGRGRGRGGVAAGPPGSRRTALHDELVQNTDSDAATSRLSAVGAGYLEDPFAGLLTPGDAVSRRLPLMNRGTYVRTAGIDSIVDTFLSTDGNARKQIISLGAGSDTRYFRLKQKRRDLNLAYHEIDFESNTRKKIARLRSPPFSHAAKTHASVDMAAANVVVSEDGATLTSPDYTILPQDLRQLQHGNETLRSIDNNLPTLIISECCLIYLPPHDADAVLQYFSDLFPARTPLAIVIYEPIRPHDSFGRTMVSNLLSRGIHLQTLEKYAGLDEQIQRLEMHGFKASSDGTTGGSEAVDIEFIWREWIPTEEKERVEGLEWMDEVEEFVLFAKHYCISWGWRGYQGSESDLWHRLPSPTRKA</sequence>
<dbReference type="PIRSF" id="PIRSF016305">
    <property type="entry name" value="LCM_mtfrase"/>
    <property type="match status" value="1"/>
</dbReference>
<protein>
    <recommendedName>
        <fullName evidence="4 8">Leucine carboxyl methyltransferase 1</fullName>
        <ecNumber evidence="3 8">2.1.1.233</ecNumber>
    </recommendedName>
</protein>
<dbReference type="PANTHER" id="PTHR13600">
    <property type="entry name" value="LEUCINE CARBOXYL METHYLTRANSFERASE"/>
    <property type="match status" value="1"/>
</dbReference>
<keyword evidence="5 8" id="KW-0489">Methyltransferase</keyword>
<feature type="binding site" evidence="9">
    <location>
        <position position="222"/>
    </location>
    <ligand>
        <name>S-adenosyl-L-methionine</name>
        <dbReference type="ChEBI" id="CHEBI:59789"/>
    </ligand>
</feature>
<dbReference type="InterPro" id="IPR007213">
    <property type="entry name" value="Ppm1/Ppm2/Tcmp"/>
</dbReference>
<dbReference type="HOGENOM" id="CLU_031312_1_1_1"/>
<dbReference type="OrthoDB" id="203237at2759"/>
<evidence type="ECO:0000256" key="10">
    <source>
        <dbReference type="SAM" id="MobiDB-lite"/>
    </source>
</evidence>
<evidence type="ECO:0000313" key="12">
    <source>
        <dbReference type="Proteomes" id="UP000053599"/>
    </source>
</evidence>
<dbReference type="AlphaFoldDB" id="A0A0D1ZBX3"/>
<dbReference type="GO" id="GO:0032259">
    <property type="term" value="P:methylation"/>
    <property type="evidence" value="ECO:0007669"/>
    <property type="project" value="UniProtKB-KW"/>
</dbReference>
<feature type="compositionally biased region" description="Polar residues" evidence="10">
    <location>
        <begin position="1"/>
        <end position="12"/>
    </location>
</feature>
<dbReference type="STRING" id="1016849.A0A0D1ZBX3"/>
<dbReference type="PANTHER" id="PTHR13600:SF21">
    <property type="entry name" value="LEUCINE CARBOXYL METHYLTRANSFERASE 1"/>
    <property type="match status" value="1"/>
</dbReference>
<dbReference type="InterPro" id="IPR016651">
    <property type="entry name" value="LCMT1"/>
</dbReference>
<comment type="similarity">
    <text evidence="2 8">Belongs to the methyltransferase superfamily. LCMT family.</text>
</comment>
<dbReference type="Pfam" id="PF04072">
    <property type="entry name" value="LCM"/>
    <property type="match status" value="1"/>
</dbReference>
<feature type="binding site" evidence="9">
    <location>
        <begin position="197"/>
        <end position="198"/>
    </location>
    <ligand>
        <name>S-adenosyl-L-methionine</name>
        <dbReference type="ChEBI" id="CHEBI:59789"/>
    </ligand>
</feature>
<dbReference type="SUPFAM" id="SSF53335">
    <property type="entry name" value="S-adenosyl-L-methionine-dependent methyltransferases"/>
    <property type="match status" value="1"/>
</dbReference>
<dbReference type="InterPro" id="IPR029063">
    <property type="entry name" value="SAM-dependent_MTases_sf"/>
</dbReference>
<evidence type="ECO:0000256" key="7">
    <source>
        <dbReference type="ARBA" id="ARBA00022691"/>
    </source>
</evidence>
<accession>A0A0D1ZBX3</accession>
<evidence type="ECO:0000256" key="2">
    <source>
        <dbReference type="ARBA" id="ARBA00010703"/>
    </source>
</evidence>
<feature type="binding site" evidence="9">
    <location>
        <position position="118"/>
    </location>
    <ligand>
        <name>S-adenosyl-L-methionine</name>
        <dbReference type="ChEBI" id="CHEBI:59789"/>
    </ligand>
</feature>
<keyword evidence="6 8" id="KW-0808">Transferase</keyword>
<dbReference type="GO" id="GO:0018423">
    <property type="term" value="F:protein C-terminal leucine carboxyl O-methyltransferase activity"/>
    <property type="evidence" value="ECO:0007669"/>
    <property type="project" value="UniProtKB-EC"/>
</dbReference>
<gene>
    <name evidence="11" type="ORF">PV11_00058</name>
</gene>
<name>A0A0D1ZBX3_9EURO</name>
<dbReference type="Gene3D" id="3.40.50.150">
    <property type="entry name" value="Vaccinia Virus protein VP39"/>
    <property type="match status" value="1"/>
</dbReference>
<reference evidence="11 12" key="1">
    <citation type="submission" date="2015-01" db="EMBL/GenBank/DDBJ databases">
        <title>The Genome Sequence of Exophiala sideris CBS121828.</title>
        <authorList>
            <consortium name="The Broad Institute Genomics Platform"/>
            <person name="Cuomo C."/>
            <person name="de Hoog S."/>
            <person name="Gorbushina A."/>
            <person name="Stielow B."/>
            <person name="Teixiera M."/>
            <person name="Abouelleil A."/>
            <person name="Chapman S.B."/>
            <person name="Priest M."/>
            <person name="Young S.K."/>
            <person name="Wortman J."/>
            <person name="Nusbaum C."/>
            <person name="Birren B."/>
        </authorList>
    </citation>
    <scope>NUCLEOTIDE SEQUENCE [LARGE SCALE GENOMIC DNA]</scope>
    <source>
        <strain evidence="11 12">CBS 121828</strain>
    </source>
</reference>
<evidence type="ECO:0000256" key="6">
    <source>
        <dbReference type="ARBA" id="ARBA00022679"/>
    </source>
</evidence>
<comment type="function">
    <text evidence="8">Methylates the carboxyl group of the C-terminal leucine residue of protein phosphatase 2A catalytic subunits to form alpha-leucine ester residues.</text>
</comment>
<feature type="region of interest" description="Disordered" evidence="10">
    <location>
        <begin position="1"/>
        <end position="37"/>
    </location>
</feature>
<organism evidence="11 12">
    <name type="scientific">Exophiala sideris</name>
    <dbReference type="NCBI Taxonomy" id="1016849"/>
    <lineage>
        <taxon>Eukaryota</taxon>
        <taxon>Fungi</taxon>
        <taxon>Dikarya</taxon>
        <taxon>Ascomycota</taxon>
        <taxon>Pezizomycotina</taxon>
        <taxon>Eurotiomycetes</taxon>
        <taxon>Chaetothyriomycetidae</taxon>
        <taxon>Chaetothyriales</taxon>
        <taxon>Herpotrichiellaceae</taxon>
        <taxon>Exophiala</taxon>
    </lineage>
</organism>
<dbReference type="Proteomes" id="UP000053599">
    <property type="component" value="Unassembled WGS sequence"/>
</dbReference>
<evidence type="ECO:0000256" key="1">
    <source>
        <dbReference type="ARBA" id="ARBA00000724"/>
    </source>
</evidence>
<evidence type="ECO:0000256" key="5">
    <source>
        <dbReference type="ARBA" id="ARBA00022603"/>
    </source>
</evidence>
<proteinExistence type="inferred from homology"/>
<evidence type="ECO:0000256" key="9">
    <source>
        <dbReference type="PIRSR" id="PIRSR016305-1"/>
    </source>
</evidence>
<evidence type="ECO:0000256" key="3">
    <source>
        <dbReference type="ARBA" id="ARBA00012834"/>
    </source>
</evidence>
<keyword evidence="7 8" id="KW-0949">S-adenosyl-L-methionine</keyword>
<dbReference type="EC" id="2.1.1.233" evidence="3 8"/>